<dbReference type="GO" id="GO:0071014">
    <property type="term" value="C:post-mRNA release spliceosomal complex"/>
    <property type="evidence" value="ECO:0007669"/>
    <property type="project" value="TreeGrafter"/>
</dbReference>
<dbReference type="FunFam" id="1.25.40.10:FF:000639">
    <property type="entry name" value="Pre-mRNA-splicing factor CLF1"/>
    <property type="match status" value="1"/>
</dbReference>
<feature type="region of interest" description="Disordered" evidence="13">
    <location>
        <begin position="572"/>
        <end position="595"/>
    </location>
</feature>
<evidence type="ECO:0000256" key="4">
    <source>
        <dbReference type="ARBA" id="ARBA00022664"/>
    </source>
</evidence>
<keyword evidence="7" id="KW-0508">mRNA splicing</keyword>
<organism evidence="16 17">
    <name type="scientific">Candolleomyces aberdarensis</name>
    <dbReference type="NCBI Taxonomy" id="2316362"/>
    <lineage>
        <taxon>Eukaryota</taxon>
        <taxon>Fungi</taxon>
        <taxon>Dikarya</taxon>
        <taxon>Basidiomycota</taxon>
        <taxon>Agaricomycotina</taxon>
        <taxon>Agaricomycetes</taxon>
        <taxon>Agaricomycetidae</taxon>
        <taxon>Agaricales</taxon>
        <taxon>Agaricineae</taxon>
        <taxon>Psathyrellaceae</taxon>
        <taxon>Candolleomyces</taxon>
    </lineage>
</organism>
<dbReference type="InterPro" id="IPR045075">
    <property type="entry name" value="Syf1-like"/>
</dbReference>
<dbReference type="InterPro" id="IPR011990">
    <property type="entry name" value="TPR-like_helical_dom_sf"/>
</dbReference>
<dbReference type="PANTHER" id="PTHR11246:SF3">
    <property type="entry name" value="CROOKED NECK-LIKE PROTEIN 1"/>
    <property type="match status" value="1"/>
</dbReference>
<feature type="repeat" description="TPR" evidence="12">
    <location>
        <begin position="71"/>
        <end position="104"/>
    </location>
</feature>
<accession>A0A4Q2D6W3</accession>
<evidence type="ECO:0000256" key="13">
    <source>
        <dbReference type="SAM" id="MobiDB-lite"/>
    </source>
</evidence>
<dbReference type="Pfam" id="PF23240">
    <property type="entry name" value="HAT_PRP39_N"/>
    <property type="match status" value="1"/>
</dbReference>
<dbReference type="InterPro" id="IPR003107">
    <property type="entry name" value="HAT"/>
</dbReference>
<comment type="function">
    <text evidence="9">Involved in pre-mRNA splicing and cell cycle progression. Required for the spliceosome assembly and initiation of the DNA replication.</text>
</comment>
<evidence type="ECO:0000256" key="5">
    <source>
        <dbReference type="ARBA" id="ARBA00022728"/>
    </source>
</evidence>
<feature type="compositionally biased region" description="Acidic residues" evidence="13">
    <location>
        <begin position="579"/>
        <end position="590"/>
    </location>
</feature>
<feature type="compositionally biased region" description="Acidic residues" evidence="13">
    <location>
        <begin position="733"/>
        <end position="750"/>
    </location>
</feature>
<protein>
    <recommendedName>
        <fullName evidence="10">Pre-mRNA-splicing factor CLF1</fullName>
    </recommendedName>
    <alternativeName>
        <fullName evidence="11">Pre-mRNA-splicing factor clf1</fullName>
    </alternativeName>
</protein>
<keyword evidence="5" id="KW-0747">Spliceosome</keyword>
<evidence type="ECO:0000313" key="17">
    <source>
        <dbReference type="Proteomes" id="UP000290288"/>
    </source>
</evidence>
<proteinExistence type="inferred from homology"/>
<evidence type="ECO:0000256" key="8">
    <source>
        <dbReference type="ARBA" id="ARBA00023242"/>
    </source>
</evidence>
<evidence type="ECO:0000256" key="9">
    <source>
        <dbReference type="ARBA" id="ARBA00037040"/>
    </source>
</evidence>
<evidence type="ECO:0000259" key="15">
    <source>
        <dbReference type="Pfam" id="PF23233"/>
    </source>
</evidence>
<name>A0A4Q2D6W3_9AGAR</name>
<evidence type="ECO:0000256" key="12">
    <source>
        <dbReference type="PROSITE-ProRule" id="PRU00339"/>
    </source>
</evidence>
<reference evidence="16 17" key="1">
    <citation type="submission" date="2019-01" db="EMBL/GenBank/DDBJ databases">
        <title>Draft genome sequence of Psathyrella aberdarensis IHI B618.</title>
        <authorList>
            <person name="Buettner E."/>
            <person name="Kellner H."/>
        </authorList>
    </citation>
    <scope>NUCLEOTIDE SEQUENCE [LARGE SCALE GENOMIC DNA]</scope>
    <source>
        <strain evidence="16 17">IHI B618</strain>
    </source>
</reference>
<dbReference type="SUPFAM" id="SSF48452">
    <property type="entry name" value="TPR-like"/>
    <property type="match status" value="2"/>
</dbReference>
<dbReference type="Proteomes" id="UP000290288">
    <property type="component" value="Unassembled WGS sequence"/>
</dbReference>
<feature type="compositionally biased region" description="Low complexity" evidence="13">
    <location>
        <begin position="710"/>
        <end position="727"/>
    </location>
</feature>
<feature type="domain" description="Pre-mRNA-splicing factor Syf1-like N-terminal HAT-repeats" evidence="15">
    <location>
        <begin position="59"/>
        <end position="204"/>
    </location>
</feature>
<dbReference type="Pfam" id="PF23231">
    <property type="entry name" value="HAT_Syf1_CNRKL1_C"/>
    <property type="match status" value="1"/>
</dbReference>
<evidence type="ECO:0000256" key="11">
    <source>
        <dbReference type="ARBA" id="ARBA00070631"/>
    </source>
</evidence>
<dbReference type="PANTHER" id="PTHR11246">
    <property type="entry name" value="PRE-MRNA SPLICING FACTOR"/>
    <property type="match status" value="1"/>
</dbReference>
<feature type="domain" description="Pre-mRNA-splicing factor Syf1/CRNKL1-like C-terminal HAT-repeats" evidence="14">
    <location>
        <begin position="222"/>
        <end position="312"/>
    </location>
</feature>
<feature type="region of interest" description="Disordered" evidence="13">
    <location>
        <begin position="699"/>
        <end position="750"/>
    </location>
</feature>
<evidence type="ECO:0000256" key="3">
    <source>
        <dbReference type="ARBA" id="ARBA00011524"/>
    </source>
</evidence>
<evidence type="ECO:0000256" key="1">
    <source>
        <dbReference type="ARBA" id="ARBA00004123"/>
    </source>
</evidence>
<dbReference type="InterPro" id="IPR019734">
    <property type="entry name" value="TPR_rpt"/>
</dbReference>
<keyword evidence="6" id="KW-0677">Repeat</keyword>
<dbReference type="GO" id="GO:0071011">
    <property type="term" value="C:precatalytic spliceosome"/>
    <property type="evidence" value="ECO:0007669"/>
    <property type="project" value="TreeGrafter"/>
</dbReference>
<dbReference type="GO" id="GO:0000974">
    <property type="term" value="C:Prp19 complex"/>
    <property type="evidence" value="ECO:0007669"/>
    <property type="project" value="TreeGrafter"/>
</dbReference>
<evidence type="ECO:0000256" key="10">
    <source>
        <dbReference type="ARBA" id="ARBA00039167"/>
    </source>
</evidence>
<evidence type="ECO:0000259" key="14">
    <source>
        <dbReference type="Pfam" id="PF23231"/>
    </source>
</evidence>
<evidence type="ECO:0000313" key="16">
    <source>
        <dbReference type="EMBL" id="RXW14311.1"/>
    </source>
</evidence>
<sequence>MQDGRAPRIKNRAPAAIQITAEQLLREAQERQESAFRAPKQRVEDFEELNEYRGRKRKEFEERIRRTRGSIKEWLQYANWEASQNEFARSRSVFERALDVDPRSIQLWLSYTEMELKNRNVQHSRNLFDRAVTLLPRVDQLWYKYVYLEELLQNIPGARQVFERWMQWEPDDKAWQAYIKLEERYQEFDRASAIYERWIAIRPDPRVWVKWAKFEEDRGRLDKAREVFQTALEFFGDEEEQVEKAQAVFSSFAKMETRQKEYDRARVIYKFALERIPRSKSAALYAAYSKFEKQHGTKTTLESTVLGKRRIQYEEELSHDGRNYDVWFDYARLEEEAWRDLKADGATREEIEPASGRVREVYERAVAQVPPGGEKRHWRRYIFLWLNYALFEEIETKDYTRARDIYQTATKLVPHKQFTFAKLWLQYSKFELRRLELPTARKILGTAIGMCPKEALFKGYIDLEIELREFDRARTLYEKYLEFDPSNSPAWIKYAELEAQLQDFSRARAIFELGVSQSPLSMPEILWKAYIDFEIEEGEREGARALYERLIALSGHVKVWISYATFESEPIPIPRAQREEEEEEEEEEEAEQKMVPGDPVVARQVFERAYKDLKAKGLKDERVALLNVWKTFEENSGSETDVKKVEGMMPIVGRKRHLDQETGQMVEDWDLVFPDDEKESNPTSFKFLQMAHAWKQNMAANKGAAGPSTSALSGFVAASSSSSSKPAAKADERMDDDDDDDEESSSGEED</sequence>
<keyword evidence="4" id="KW-0507">mRNA processing</keyword>
<evidence type="ECO:0000256" key="6">
    <source>
        <dbReference type="ARBA" id="ARBA00022737"/>
    </source>
</evidence>
<evidence type="ECO:0000256" key="7">
    <source>
        <dbReference type="ARBA" id="ARBA00023187"/>
    </source>
</evidence>
<dbReference type="EMBL" id="SDEE01000723">
    <property type="protein sequence ID" value="RXW14311.1"/>
    <property type="molecule type" value="Genomic_DNA"/>
</dbReference>
<comment type="caution">
    <text evidence="16">The sequence shown here is derived from an EMBL/GenBank/DDBJ whole genome shotgun (WGS) entry which is preliminary data.</text>
</comment>
<dbReference type="Gene3D" id="1.25.40.10">
    <property type="entry name" value="Tetratricopeptide repeat domain"/>
    <property type="match status" value="3"/>
</dbReference>
<dbReference type="GO" id="GO:0071007">
    <property type="term" value="C:U2-type catalytic step 2 spliceosome"/>
    <property type="evidence" value="ECO:0007669"/>
    <property type="project" value="TreeGrafter"/>
</dbReference>
<dbReference type="GO" id="GO:0000245">
    <property type="term" value="P:spliceosomal complex assembly"/>
    <property type="evidence" value="ECO:0007669"/>
    <property type="project" value="TreeGrafter"/>
</dbReference>
<dbReference type="FunFam" id="1.25.40.10:FF:000327">
    <property type="entry name" value="Pre-mRNA-splicing factor CLF1"/>
    <property type="match status" value="1"/>
</dbReference>
<keyword evidence="17" id="KW-1185">Reference proteome</keyword>
<dbReference type="AlphaFoldDB" id="A0A4Q2D6W3"/>
<dbReference type="PROSITE" id="PS50005">
    <property type="entry name" value="TPR"/>
    <property type="match status" value="1"/>
</dbReference>
<comment type="subcellular location">
    <subcellularLocation>
        <location evidence="1">Nucleus</location>
    </subcellularLocation>
</comment>
<dbReference type="InterPro" id="IPR055430">
    <property type="entry name" value="HAT_Syf1_CNRKL1_C"/>
</dbReference>
<keyword evidence="12" id="KW-0802">TPR repeat</keyword>
<dbReference type="Pfam" id="PF23233">
    <property type="entry name" value="HAT_Syf1_CNRKL1_N"/>
    <property type="match status" value="1"/>
</dbReference>
<evidence type="ECO:0000256" key="2">
    <source>
        <dbReference type="ARBA" id="ARBA00008644"/>
    </source>
</evidence>
<comment type="similarity">
    <text evidence="2">Belongs to the crooked-neck family.</text>
</comment>
<dbReference type="STRING" id="2316362.A0A4Q2D6W3"/>
<dbReference type="OrthoDB" id="541719at2759"/>
<gene>
    <name evidence="16" type="ORF">EST38_g11543</name>
</gene>
<dbReference type="InterPro" id="IPR055433">
    <property type="entry name" value="HAT_Syf1-like_N"/>
</dbReference>
<comment type="subunit">
    <text evidence="3">Associated with the spliceosome.</text>
</comment>
<dbReference type="SMART" id="SM00386">
    <property type="entry name" value="HAT"/>
    <property type="match status" value="15"/>
</dbReference>
<keyword evidence="8" id="KW-0539">Nucleus</keyword>